<name>A0A0C9TYA0_PAXIN</name>
<reference evidence="1 2" key="1">
    <citation type="submission" date="2014-06" db="EMBL/GenBank/DDBJ databases">
        <authorList>
            <consortium name="DOE Joint Genome Institute"/>
            <person name="Kuo A."/>
            <person name="Kohler A."/>
            <person name="Nagy L.G."/>
            <person name="Floudas D."/>
            <person name="Copeland A."/>
            <person name="Barry K.W."/>
            <person name="Cichocki N."/>
            <person name="Veneault-Fourrey C."/>
            <person name="LaButti K."/>
            <person name="Lindquist E.A."/>
            <person name="Lipzen A."/>
            <person name="Lundell T."/>
            <person name="Morin E."/>
            <person name="Murat C."/>
            <person name="Sun H."/>
            <person name="Tunlid A."/>
            <person name="Henrissat B."/>
            <person name="Grigoriev I.V."/>
            <person name="Hibbett D.S."/>
            <person name="Martin F."/>
            <person name="Nordberg H.P."/>
            <person name="Cantor M.N."/>
            <person name="Hua S.X."/>
        </authorList>
    </citation>
    <scope>NUCLEOTIDE SEQUENCE [LARGE SCALE GENOMIC DNA]</scope>
    <source>
        <strain evidence="1 2">ATCC 200175</strain>
    </source>
</reference>
<evidence type="ECO:0000313" key="1">
    <source>
        <dbReference type="EMBL" id="KIJ15273.1"/>
    </source>
</evidence>
<evidence type="ECO:0000313" key="2">
    <source>
        <dbReference type="Proteomes" id="UP000053647"/>
    </source>
</evidence>
<dbReference type="Gene3D" id="3.30.420.10">
    <property type="entry name" value="Ribonuclease H-like superfamily/Ribonuclease H"/>
    <property type="match status" value="1"/>
</dbReference>
<feature type="non-terminal residue" evidence="1">
    <location>
        <position position="73"/>
    </location>
</feature>
<organism evidence="1 2">
    <name type="scientific">Paxillus involutus ATCC 200175</name>
    <dbReference type="NCBI Taxonomy" id="664439"/>
    <lineage>
        <taxon>Eukaryota</taxon>
        <taxon>Fungi</taxon>
        <taxon>Dikarya</taxon>
        <taxon>Basidiomycota</taxon>
        <taxon>Agaricomycotina</taxon>
        <taxon>Agaricomycetes</taxon>
        <taxon>Agaricomycetidae</taxon>
        <taxon>Boletales</taxon>
        <taxon>Paxilineae</taxon>
        <taxon>Paxillaceae</taxon>
        <taxon>Paxillus</taxon>
    </lineage>
</organism>
<keyword evidence="2" id="KW-1185">Reference proteome</keyword>
<feature type="non-terminal residue" evidence="1">
    <location>
        <position position="1"/>
    </location>
</feature>
<gene>
    <name evidence="1" type="ORF">PAXINDRAFT_39685</name>
</gene>
<dbReference type="Proteomes" id="UP000053647">
    <property type="component" value="Unassembled WGS sequence"/>
</dbReference>
<dbReference type="OrthoDB" id="3221648at2759"/>
<proteinExistence type="predicted"/>
<dbReference type="GO" id="GO:0003676">
    <property type="term" value="F:nucleic acid binding"/>
    <property type="evidence" value="ECO:0007669"/>
    <property type="project" value="InterPro"/>
</dbReference>
<dbReference type="EMBL" id="KN819337">
    <property type="protein sequence ID" value="KIJ15273.1"/>
    <property type="molecule type" value="Genomic_DNA"/>
</dbReference>
<dbReference type="HOGENOM" id="CLU_033666_15_0_1"/>
<dbReference type="InterPro" id="IPR036397">
    <property type="entry name" value="RNaseH_sf"/>
</dbReference>
<sequence>KKAGEGLSDRIVEGTMKFGGGSLMMWGCMIWKGAGMACKIDGRMDADLYVQILEDELQQSLECFNKSPEDILF</sequence>
<protein>
    <submittedName>
        <fullName evidence="1">Uncharacterized protein</fullName>
    </submittedName>
</protein>
<accession>A0A0C9TYA0</accession>
<reference evidence="2" key="2">
    <citation type="submission" date="2015-01" db="EMBL/GenBank/DDBJ databases">
        <title>Evolutionary Origins and Diversification of the Mycorrhizal Mutualists.</title>
        <authorList>
            <consortium name="DOE Joint Genome Institute"/>
            <consortium name="Mycorrhizal Genomics Consortium"/>
            <person name="Kohler A."/>
            <person name="Kuo A."/>
            <person name="Nagy L.G."/>
            <person name="Floudas D."/>
            <person name="Copeland A."/>
            <person name="Barry K.W."/>
            <person name="Cichocki N."/>
            <person name="Veneault-Fourrey C."/>
            <person name="LaButti K."/>
            <person name="Lindquist E.A."/>
            <person name="Lipzen A."/>
            <person name="Lundell T."/>
            <person name="Morin E."/>
            <person name="Murat C."/>
            <person name="Riley R."/>
            <person name="Ohm R."/>
            <person name="Sun H."/>
            <person name="Tunlid A."/>
            <person name="Henrissat B."/>
            <person name="Grigoriev I.V."/>
            <person name="Hibbett D.S."/>
            <person name="Martin F."/>
        </authorList>
    </citation>
    <scope>NUCLEOTIDE SEQUENCE [LARGE SCALE GENOMIC DNA]</scope>
    <source>
        <strain evidence="2">ATCC 200175</strain>
    </source>
</reference>
<dbReference type="AlphaFoldDB" id="A0A0C9TYA0"/>